<dbReference type="PROSITE" id="PS00585">
    <property type="entry name" value="RIBOSOMAL_S5"/>
    <property type="match status" value="1"/>
</dbReference>
<evidence type="ECO:0000313" key="10">
    <source>
        <dbReference type="EMBL" id="PJA45660.1"/>
    </source>
</evidence>
<sequence>MAEEQATTKPVVKPTTKPAAKSSSASGQRNSRNNDRDSKGQGGRRGGRGRKRPERAPREYEQKILDLARVTRVTAGGKRMSFRCALIIGDKKGQVGLGVAKGADVQIAIEKAYKQAKKKVITVPLVNETIPHPVTVKFGSALVMLKPAPSGTGLKSGGAMRMVLEFAGVPNVVSKIMNSNNKINIAKATFKAIEQLRVVEGAGQSKKQSAVPAKMPAEAKTE</sequence>
<comment type="caution">
    <text evidence="10">The sequence shown here is derived from an EMBL/GenBank/DDBJ whole genome shotgun (WGS) entry which is preliminary data.</text>
</comment>
<dbReference type="InterPro" id="IPR020568">
    <property type="entry name" value="Ribosomal_Su5_D2-typ_SF"/>
</dbReference>
<dbReference type="GO" id="GO:0006412">
    <property type="term" value="P:translation"/>
    <property type="evidence" value="ECO:0007669"/>
    <property type="project" value="InterPro"/>
</dbReference>
<dbReference type="Pfam" id="PF00333">
    <property type="entry name" value="Ribosomal_S5"/>
    <property type="match status" value="1"/>
</dbReference>
<dbReference type="GO" id="GO:1990904">
    <property type="term" value="C:ribonucleoprotein complex"/>
    <property type="evidence" value="ECO:0007669"/>
    <property type="project" value="UniProtKB-UniRule"/>
</dbReference>
<feature type="region of interest" description="Disordered" evidence="8">
    <location>
        <begin position="1"/>
        <end position="60"/>
    </location>
</feature>
<evidence type="ECO:0000256" key="3">
    <source>
        <dbReference type="ARBA" id="ARBA00023274"/>
    </source>
</evidence>
<evidence type="ECO:0000256" key="4">
    <source>
        <dbReference type="ARBA" id="ARBA00035255"/>
    </source>
</evidence>
<dbReference type="SUPFAM" id="SSF54768">
    <property type="entry name" value="dsRNA-binding domain-like"/>
    <property type="match status" value="1"/>
</dbReference>
<comment type="similarity">
    <text evidence="1 7">Belongs to the universal ribosomal protein uS5 family.</text>
</comment>
<name>A0A2M7XCP6_9BACT</name>
<dbReference type="InterPro" id="IPR005324">
    <property type="entry name" value="Ribosomal_uS5_C"/>
</dbReference>
<evidence type="ECO:0000313" key="11">
    <source>
        <dbReference type="Proteomes" id="UP000229385"/>
    </source>
</evidence>
<feature type="region of interest" description="Disordered" evidence="8">
    <location>
        <begin position="202"/>
        <end position="222"/>
    </location>
</feature>
<reference evidence="11" key="1">
    <citation type="submission" date="2017-09" db="EMBL/GenBank/DDBJ databases">
        <title>Depth-based differentiation of microbial function through sediment-hosted aquifers and enrichment of novel symbionts in the deep terrestrial subsurface.</title>
        <authorList>
            <person name="Probst A.J."/>
            <person name="Ladd B."/>
            <person name="Jarett J.K."/>
            <person name="Geller-Mcgrath D.E."/>
            <person name="Sieber C.M.K."/>
            <person name="Emerson J.B."/>
            <person name="Anantharaman K."/>
            <person name="Thomas B.C."/>
            <person name="Malmstrom R."/>
            <person name="Stieglmeier M."/>
            <person name="Klingl A."/>
            <person name="Woyke T."/>
            <person name="Ryan C.M."/>
            <person name="Banfield J.F."/>
        </authorList>
    </citation>
    <scope>NUCLEOTIDE SEQUENCE [LARGE SCALE GENOMIC DNA]</scope>
</reference>
<dbReference type="GO" id="GO:0003723">
    <property type="term" value="F:RNA binding"/>
    <property type="evidence" value="ECO:0007669"/>
    <property type="project" value="InterPro"/>
</dbReference>
<dbReference type="InterPro" id="IPR000851">
    <property type="entry name" value="Ribosomal_uS5"/>
</dbReference>
<evidence type="ECO:0000256" key="7">
    <source>
        <dbReference type="RuleBase" id="RU003823"/>
    </source>
</evidence>
<keyword evidence="3 6" id="KW-0687">Ribonucleoprotein</keyword>
<protein>
    <recommendedName>
        <fullName evidence="4">Small ribosomal subunit protein uS5</fullName>
    </recommendedName>
    <alternativeName>
        <fullName evidence="5">30S ribosomal protein S5</fullName>
    </alternativeName>
</protein>
<evidence type="ECO:0000256" key="8">
    <source>
        <dbReference type="SAM" id="MobiDB-lite"/>
    </source>
</evidence>
<proteinExistence type="inferred from homology"/>
<organism evidence="10 11">
    <name type="scientific">Candidatus Uhrbacteria bacterium CG_4_9_14_3_um_filter_50_9</name>
    <dbReference type="NCBI Taxonomy" id="1975035"/>
    <lineage>
        <taxon>Bacteria</taxon>
        <taxon>Candidatus Uhriibacteriota</taxon>
    </lineage>
</organism>
<dbReference type="InterPro" id="IPR013810">
    <property type="entry name" value="Ribosomal_uS5_N"/>
</dbReference>
<dbReference type="GO" id="GO:0005840">
    <property type="term" value="C:ribosome"/>
    <property type="evidence" value="ECO:0007669"/>
    <property type="project" value="UniProtKB-KW"/>
</dbReference>
<dbReference type="PANTHER" id="PTHR48277">
    <property type="entry name" value="MITOCHONDRIAL RIBOSOMAL PROTEIN S5"/>
    <property type="match status" value="1"/>
</dbReference>
<dbReference type="Proteomes" id="UP000229385">
    <property type="component" value="Unassembled WGS sequence"/>
</dbReference>
<evidence type="ECO:0000256" key="5">
    <source>
        <dbReference type="ARBA" id="ARBA00035519"/>
    </source>
</evidence>
<dbReference type="GO" id="GO:0005737">
    <property type="term" value="C:cytoplasm"/>
    <property type="evidence" value="ECO:0007669"/>
    <property type="project" value="UniProtKB-ARBA"/>
</dbReference>
<evidence type="ECO:0000256" key="2">
    <source>
        <dbReference type="ARBA" id="ARBA00022980"/>
    </source>
</evidence>
<dbReference type="PANTHER" id="PTHR48277:SF1">
    <property type="entry name" value="MITOCHONDRIAL RIBOSOMAL PROTEIN S5"/>
    <property type="match status" value="1"/>
</dbReference>
<evidence type="ECO:0000256" key="1">
    <source>
        <dbReference type="ARBA" id="ARBA00008945"/>
    </source>
</evidence>
<dbReference type="Pfam" id="PF03719">
    <property type="entry name" value="Ribosomal_S5_C"/>
    <property type="match status" value="1"/>
</dbReference>
<keyword evidence="2 6" id="KW-0689">Ribosomal protein</keyword>
<dbReference type="PROSITE" id="PS50881">
    <property type="entry name" value="S5_DSRBD"/>
    <property type="match status" value="1"/>
</dbReference>
<dbReference type="InterPro" id="IPR014721">
    <property type="entry name" value="Ribsml_uS5_D2-typ_fold_subgr"/>
</dbReference>
<evidence type="ECO:0000259" key="9">
    <source>
        <dbReference type="PROSITE" id="PS50881"/>
    </source>
</evidence>
<dbReference type="EMBL" id="PFWU01000026">
    <property type="protein sequence ID" value="PJA45660.1"/>
    <property type="molecule type" value="Genomic_DNA"/>
</dbReference>
<dbReference type="Gene3D" id="3.30.230.10">
    <property type="match status" value="1"/>
</dbReference>
<dbReference type="AlphaFoldDB" id="A0A2M7XCP6"/>
<dbReference type="SUPFAM" id="SSF54211">
    <property type="entry name" value="Ribosomal protein S5 domain 2-like"/>
    <property type="match status" value="1"/>
</dbReference>
<gene>
    <name evidence="10" type="ORF">CO174_02010</name>
</gene>
<dbReference type="Gene3D" id="3.30.160.20">
    <property type="match status" value="1"/>
</dbReference>
<dbReference type="InterPro" id="IPR018192">
    <property type="entry name" value="Ribosomal_uS5_N_CS"/>
</dbReference>
<dbReference type="GO" id="GO:0003735">
    <property type="term" value="F:structural constituent of ribosome"/>
    <property type="evidence" value="ECO:0007669"/>
    <property type="project" value="UniProtKB-UniRule"/>
</dbReference>
<dbReference type="FunFam" id="3.30.230.10:FF:000002">
    <property type="entry name" value="30S ribosomal protein S5"/>
    <property type="match status" value="1"/>
</dbReference>
<accession>A0A2M7XCP6</accession>
<feature type="compositionally biased region" description="Low complexity" evidence="8">
    <location>
        <begin position="7"/>
        <end position="26"/>
    </location>
</feature>
<evidence type="ECO:0000256" key="6">
    <source>
        <dbReference type="PROSITE-ProRule" id="PRU00268"/>
    </source>
</evidence>
<feature type="domain" description="S5 DRBM" evidence="9">
    <location>
        <begin position="60"/>
        <end position="123"/>
    </location>
</feature>